<dbReference type="Gene3D" id="3.40.50.450">
    <property type="match status" value="1"/>
</dbReference>
<organism evidence="3 4">
    <name type="scientific">Schaalia radingae</name>
    <dbReference type="NCBI Taxonomy" id="131110"/>
    <lineage>
        <taxon>Bacteria</taxon>
        <taxon>Bacillati</taxon>
        <taxon>Actinomycetota</taxon>
        <taxon>Actinomycetes</taxon>
        <taxon>Actinomycetales</taxon>
        <taxon>Actinomycetaceae</taxon>
        <taxon>Schaalia</taxon>
    </lineage>
</organism>
<dbReference type="PANTHER" id="PTHR43022">
    <property type="entry name" value="PROTEIN SMF"/>
    <property type="match status" value="1"/>
</dbReference>
<keyword evidence="4" id="KW-1185">Reference proteome</keyword>
<dbReference type="InterPro" id="IPR057666">
    <property type="entry name" value="DrpA_SLOG"/>
</dbReference>
<reference evidence="3 4" key="1">
    <citation type="submission" date="2016-10" db="EMBL/GenBank/DDBJ databases">
        <authorList>
            <person name="Varghese N."/>
            <person name="Submissions S."/>
        </authorList>
    </citation>
    <scope>NUCLEOTIDE SEQUENCE [LARGE SCALE GENOMIC DNA]</scope>
    <source>
        <strain evidence="3 4">DSM 9169</strain>
    </source>
</reference>
<proteinExistence type="inferred from homology"/>
<protein>
    <submittedName>
        <fullName evidence="3">DNA recombination-mediator protein A</fullName>
    </submittedName>
</protein>
<dbReference type="PANTHER" id="PTHR43022:SF1">
    <property type="entry name" value="PROTEIN SMF"/>
    <property type="match status" value="1"/>
</dbReference>
<gene>
    <name evidence="3" type="ORF">SAMN04489714_0222</name>
</gene>
<evidence type="ECO:0000313" key="4">
    <source>
        <dbReference type="Proteomes" id="UP000198976"/>
    </source>
</evidence>
<dbReference type="Pfam" id="PF02481">
    <property type="entry name" value="DNA_processg_A"/>
    <property type="match status" value="1"/>
</dbReference>
<evidence type="ECO:0000313" key="3">
    <source>
        <dbReference type="EMBL" id="SDT86032.1"/>
    </source>
</evidence>
<feature type="domain" description="Smf/DprA SLOG" evidence="2">
    <location>
        <begin position="49"/>
        <end position="225"/>
    </location>
</feature>
<dbReference type="InterPro" id="IPR003488">
    <property type="entry name" value="DprA"/>
</dbReference>
<sequence>MLTTMTHMSTTQNRTFRVSLKALRTTSSEHDRISARVRMNNDAQWDDLISRPIVALVGNRACTGSAAQVACTLTRRLVGHEVTLMCDSGIGISQAVMETALEHETPIICCLPSGLDNIYPRVNAHTCTQLINCGGAHLSLREDHEPPVRSAFLDLKTFMARTASIVVVIEAVHRGSAAFAGLQARAYGASLGAVPWPTASMMAAGSNKLIQEGAHTITTADDILGLLP</sequence>
<evidence type="ECO:0000259" key="2">
    <source>
        <dbReference type="Pfam" id="PF02481"/>
    </source>
</evidence>
<accession>A0ABY0V537</accession>
<dbReference type="EMBL" id="LT629792">
    <property type="protein sequence ID" value="SDT86032.1"/>
    <property type="molecule type" value="Genomic_DNA"/>
</dbReference>
<dbReference type="SUPFAM" id="SSF102405">
    <property type="entry name" value="MCP/YpsA-like"/>
    <property type="match status" value="1"/>
</dbReference>
<comment type="similarity">
    <text evidence="1">Belongs to the DprA/Smf family.</text>
</comment>
<name>A0ABY0V537_9ACTO</name>
<dbReference type="Proteomes" id="UP000198976">
    <property type="component" value="Chromosome I"/>
</dbReference>
<evidence type="ECO:0000256" key="1">
    <source>
        <dbReference type="ARBA" id="ARBA00006525"/>
    </source>
</evidence>